<gene>
    <name evidence="2" type="ORF">ACFSRY_17585</name>
</gene>
<keyword evidence="3" id="KW-1185">Reference proteome</keyword>
<reference evidence="3" key="1">
    <citation type="journal article" date="2019" name="Int. J. Syst. Evol. Microbiol.">
        <title>The Global Catalogue of Microorganisms (GCM) 10K type strain sequencing project: providing services to taxonomists for standard genome sequencing and annotation.</title>
        <authorList>
            <consortium name="The Broad Institute Genomics Platform"/>
            <consortium name="The Broad Institute Genome Sequencing Center for Infectious Disease"/>
            <person name="Wu L."/>
            <person name="Ma J."/>
        </authorList>
    </citation>
    <scope>NUCLEOTIDE SEQUENCE [LARGE SCALE GENOMIC DNA]</scope>
    <source>
        <strain evidence="3">KCTC 42498</strain>
    </source>
</reference>
<evidence type="ECO:0000256" key="1">
    <source>
        <dbReference type="SAM" id="SignalP"/>
    </source>
</evidence>
<evidence type="ECO:0000313" key="3">
    <source>
        <dbReference type="Proteomes" id="UP001597544"/>
    </source>
</evidence>
<evidence type="ECO:0000313" key="2">
    <source>
        <dbReference type="EMBL" id="MFD2515689.1"/>
    </source>
</evidence>
<comment type="caution">
    <text evidence="2">The sequence shown here is derived from an EMBL/GenBank/DDBJ whole genome shotgun (WGS) entry which is preliminary data.</text>
</comment>
<sequence length="644" mass="74880">MKIKLITGILLILCLLAGRGAFAQIIDDTTKVIYSPRTTLQLFEKDVLEGILIRQRVDTSINNIQNERYWYNDTAYYQHLGNIGTAAQPLLFRMPIKIGVRLGKNVFDRYAYDPDRINYYDTRSPYSHLYYVQGQRGEQVFEGIYTRNINERWNAGIAYQILSANKQIGYTNRRAGLIDNQAVKAFTHYASKNKRYDLFFNYTFMKHEQIEFGGVRPLSTDVIPDDLFGYETEEVFLNQAGTEESRNNLHLTNIFKLAGENLKLYHTLDWHRQVDEYEDGALTTGVVDGEERLVFYPDTIFTSRRTSDQTNYRQLQNIFGVTGNSKISFYKAYAKYRRANIDYSVLDFMLSDTVSQEVRRSESATFNQLFVGGQLRLFYENKAEIMVDGEFQVSTDYHVKAQGKLGGLRVSQERLLRSPSLVEEFMLSNHFTWDNDNFNNSVFDRTEVAYAGKLGDRQFVKLSGSFTNIKRYVYFDTLAVPQQLNRNQRILGAQLAHHIRFGPIHFENFVAYTNTDEADKIRVPEWLFDSKLYFQGFLFKKALYGQFGVQAQMPTEYFADAYMPVTQQFYLQNDFLIGSYPVIDVFINADIKTFNVFLKMSHVNDELWEQGYIVTPGSLSPQPNGFYPGMRRSFVFGIKWMFFD</sequence>
<dbReference type="EMBL" id="JBHULU010000021">
    <property type="protein sequence ID" value="MFD2515689.1"/>
    <property type="molecule type" value="Genomic_DNA"/>
</dbReference>
<proteinExistence type="predicted"/>
<keyword evidence="1" id="KW-0732">Signal</keyword>
<accession>A0ABW5ISH0</accession>
<organism evidence="2 3">
    <name type="scientific">Pontibacter locisalis</name>
    <dbReference type="NCBI Taxonomy" id="1719035"/>
    <lineage>
        <taxon>Bacteria</taxon>
        <taxon>Pseudomonadati</taxon>
        <taxon>Bacteroidota</taxon>
        <taxon>Cytophagia</taxon>
        <taxon>Cytophagales</taxon>
        <taxon>Hymenobacteraceae</taxon>
        <taxon>Pontibacter</taxon>
    </lineage>
</organism>
<dbReference type="Proteomes" id="UP001597544">
    <property type="component" value="Unassembled WGS sequence"/>
</dbReference>
<name>A0ABW5ISH0_9BACT</name>
<dbReference type="RefSeq" id="WP_377510926.1">
    <property type="nucleotide sequence ID" value="NZ_JBHULU010000021.1"/>
</dbReference>
<dbReference type="InterPro" id="IPR025631">
    <property type="entry name" value="Porin_10"/>
</dbReference>
<feature type="chain" id="PRO_5047423430" evidence="1">
    <location>
        <begin position="24"/>
        <end position="644"/>
    </location>
</feature>
<protein>
    <submittedName>
        <fullName evidence="2">Porin</fullName>
    </submittedName>
</protein>
<dbReference type="Pfam" id="PF14121">
    <property type="entry name" value="Porin_10"/>
    <property type="match status" value="1"/>
</dbReference>
<feature type="signal peptide" evidence="1">
    <location>
        <begin position="1"/>
        <end position="23"/>
    </location>
</feature>